<dbReference type="InterPro" id="IPR052747">
    <property type="entry name" value="TA_system_RelE_toxin"/>
</dbReference>
<evidence type="ECO:0008006" key="4">
    <source>
        <dbReference type="Google" id="ProtNLM"/>
    </source>
</evidence>
<dbReference type="RefSeq" id="WP_109941068.1">
    <property type="nucleotide sequence ID" value="NZ_QGMZ01000018.1"/>
</dbReference>
<dbReference type="InterPro" id="IPR035093">
    <property type="entry name" value="RelE/ParE_toxin_dom_sf"/>
</dbReference>
<dbReference type="Proteomes" id="UP000245934">
    <property type="component" value="Unassembled WGS sequence"/>
</dbReference>
<gene>
    <name evidence="2" type="ORF">DLD82_09690</name>
</gene>
<dbReference type="PANTHER" id="PTHR38813">
    <property type="match status" value="1"/>
</dbReference>
<dbReference type="SUPFAM" id="SSF143011">
    <property type="entry name" value="RelE-like"/>
    <property type="match status" value="1"/>
</dbReference>
<dbReference type="InterPro" id="IPR007712">
    <property type="entry name" value="RelE/ParE_toxin"/>
</dbReference>
<evidence type="ECO:0000313" key="2">
    <source>
        <dbReference type="EMBL" id="PWR73656.1"/>
    </source>
</evidence>
<name>A0A2V2N7H2_9EURY</name>
<dbReference type="PANTHER" id="PTHR38813:SF1">
    <property type="entry name" value="TOXIN RELE1-RELATED"/>
    <property type="match status" value="1"/>
</dbReference>
<comment type="caution">
    <text evidence="2">The sequence shown here is derived from an EMBL/GenBank/DDBJ whole genome shotgun (WGS) entry which is preliminary data.</text>
</comment>
<organism evidence="2 3">
    <name type="scientific">Methanospirillum stamsii</name>
    <dbReference type="NCBI Taxonomy" id="1277351"/>
    <lineage>
        <taxon>Archaea</taxon>
        <taxon>Methanobacteriati</taxon>
        <taxon>Methanobacteriota</taxon>
        <taxon>Stenosarchaea group</taxon>
        <taxon>Methanomicrobia</taxon>
        <taxon>Methanomicrobiales</taxon>
        <taxon>Methanospirillaceae</taxon>
        <taxon>Methanospirillum</taxon>
    </lineage>
</organism>
<proteinExistence type="predicted"/>
<dbReference type="AlphaFoldDB" id="A0A2V2N7H2"/>
<evidence type="ECO:0000256" key="1">
    <source>
        <dbReference type="ARBA" id="ARBA00022649"/>
    </source>
</evidence>
<dbReference type="Pfam" id="PF05016">
    <property type="entry name" value="ParE_toxin"/>
    <property type="match status" value="1"/>
</dbReference>
<protein>
    <recommendedName>
        <fullName evidence="4">Type II toxin-antitoxin system RelE/ParE family toxin</fullName>
    </recommendedName>
</protein>
<keyword evidence="1" id="KW-1277">Toxin-antitoxin system</keyword>
<evidence type="ECO:0000313" key="3">
    <source>
        <dbReference type="Proteomes" id="UP000245934"/>
    </source>
</evidence>
<reference evidence="2 3" key="1">
    <citation type="submission" date="2018-05" db="EMBL/GenBank/DDBJ databases">
        <title>Draft genome of Methanospirillum stamsii Pt1.</title>
        <authorList>
            <person name="Dueholm M.S."/>
            <person name="Nielsen P.H."/>
            <person name="Bakmann L.F."/>
            <person name="Otzen D.E."/>
        </authorList>
    </citation>
    <scope>NUCLEOTIDE SEQUENCE [LARGE SCALE GENOMIC DNA]</scope>
    <source>
        <strain evidence="2 3">Pt1</strain>
    </source>
</reference>
<dbReference type="Gene3D" id="3.30.2310.20">
    <property type="entry name" value="RelE-like"/>
    <property type="match status" value="1"/>
</dbReference>
<accession>A0A2V2N7H2</accession>
<dbReference type="EMBL" id="QGMZ01000018">
    <property type="protein sequence ID" value="PWR73656.1"/>
    <property type="molecule type" value="Genomic_DNA"/>
</dbReference>
<keyword evidence="3" id="KW-1185">Reference proteome</keyword>
<sequence>MGYRVQFTHRAEKTFVTLPQHIRIRIEKALNNFSQVPFYHQDVKKVRGCPPDKPRYRMRIGEYRVTFRIIQNRLIICVVALGKKENFEY</sequence>